<proteinExistence type="predicted"/>
<protein>
    <recommendedName>
        <fullName evidence="3">SWIM-type domain-containing protein</fullName>
    </recommendedName>
</protein>
<dbReference type="Proteomes" id="UP000507470">
    <property type="component" value="Unassembled WGS sequence"/>
</dbReference>
<dbReference type="AlphaFoldDB" id="A0A6J8AQL7"/>
<evidence type="ECO:0008006" key="3">
    <source>
        <dbReference type="Google" id="ProtNLM"/>
    </source>
</evidence>
<dbReference type="OrthoDB" id="10361738at2759"/>
<gene>
    <name evidence="1" type="ORF">MCOR_10534</name>
</gene>
<keyword evidence="2" id="KW-1185">Reference proteome</keyword>
<dbReference type="EMBL" id="CACVKT020001854">
    <property type="protein sequence ID" value="CAC5372459.1"/>
    <property type="molecule type" value="Genomic_DNA"/>
</dbReference>
<evidence type="ECO:0000313" key="1">
    <source>
        <dbReference type="EMBL" id="CAC5372459.1"/>
    </source>
</evidence>
<evidence type="ECO:0000313" key="2">
    <source>
        <dbReference type="Proteomes" id="UP000507470"/>
    </source>
</evidence>
<reference evidence="1 2" key="1">
    <citation type="submission" date="2020-06" db="EMBL/GenBank/DDBJ databases">
        <authorList>
            <person name="Li R."/>
            <person name="Bekaert M."/>
        </authorList>
    </citation>
    <scope>NUCLEOTIDE SEQUENCE [LARGE SCALE GENOMIC DNA]</scope>
    <source>
        <strain evidence="2">wild</strain>
    </source>
</reference>
<name>A0A6J8AQL7_MYTCO</name>
<accession>A0A6J8AQL7</accession>
<sequence>MYCPITNKSKCVRGGPTESYLQLPSIPQGGLCKHYHLAMNVATDKGVCIEQERVQAAANIYEIGEYFHDISTKSIEIIDNSSSVSVVCTDTFSCSCYANSHGIECICLKVARQSVPSINLSSFISSYADNNFENKAMELTIEDSMKLGEINSFVNGDGLEHLNENKKKMLLNSLSSTRNVCFLTDFCKTDRKRKQQPIFPNRKTKTEDHSYTCTYTSKTLKVAADGGFKNKCRNKGSLRKDF</sequence>
<organism evidence="1 2">
    <name type="scientific">Mytilus coruscus</name>
    <name type="common">Sea mussel</name>
    <dbReference type="NCBI Taxonomy" id="42192"/>
    <lineage>
        <taxon>Eukaryota</taxon>
        <taxon>Metazoa</taxon>
        <taxon>Spiralia</taxon>
        <taxon>Lophotrochozoa</taxon>
        <taxon>Mollusca</taxon>
        <taxon>Bivalvia</taxon>
        <taxon>Autobranchia</taxon>
        <taxon>Pteriomorphia</taxon>
        <taxon>Mytilida</taxon>
        <taxon>Mytiloidea</taxon>
        <taxon>Mytilidae</taxon>
        <taxon>Mytilinae</taxon>
        <taxon>Mytilus</taxon>
    </lineage>
</organism>